<dbReference type="PANTHER" id="PTHR32089:SF119">
    <property type="entry name" value="METHYL-ACCEPTING CHEMOTAXIS PROTEIN CTPL"/>
    <property type="match status" value="1"/>
</dbReference>
<evidence type="ECO:0000256" key="8">
    <source>
        <dbReference type="SAM" id="Phobius"/>
    </source>
</evidence>
<dbReference type="Pfam" id="PF00672">
    <property type="entry name" value="HAMP"/>
    <property type="match status" value="1"/>
</dbReference>
<evidence type="ECO:0000256" key="1">
    <source>
        <dbReference type="ARBA" id="ARBA00004141"/>
    </source>
</evidence>
<dbReference type="SUPFAM" id="SSF58104">
    <property type="entry name" value="Methyl-accepting chemotaxis protein (MCP) signaling domain"/>
    <property type="match status" value="1"/>
</dbReference>
<dbReference type="SMART" id="SM00304">
    <property type="entry name" value="HAMP"/>
    <property type="match status" value="1"/>
</dbReference>
<dbReference type="PROSITE" id="PS50885">
    <property type="entry name" value="HAMP"/>
    <property type="match status" value="1"/>
</dbReference>
<proteinExistence type="inferred from homology"/>
<evidence type="ECO:0000256" key="3">
    <source>
        <dbReference type="ARBA" id="ARBA00022989"/>
    </source>
</evidence>
<evidence type="ECO:0000259" key="10">
    <source>
        <dbReference type="PROSITE" id="PS50885"/>
    </source>
</evidence>
<dbReference type="RefSeq" id="WP_268075550.1">
    <property type="nucleotide sequence ID" value="NZ_CP109965.1"/>
</dbReference>
<feature type="domain" description="Methyl-accepting transducer" evidence="9">
    <location>
        <begin position="267"/>
        <end position="503"/>
    </location>
</feature>
<dbReference type="PROSITE" id="PS50111">
    <property type="entry name" value="CHEMOTAXIS_TRANSDUC_2"/>
    <property type="match status" value="1"/>
</dbReference>
<dbReference type="CDD" id="cd06225">
    <property type="entry name" value="HAMP"/>
    <property type="match status" value="1"/>
</dbReference>
<evidence type="ECO:0000256" key="2">
    <source>
        <dbReference type="ARBA" id="ARBA00022692"/>
    </source>
</evidence>
<protein>
    <submittedName>
        <fullName evidence="11">Methyl-accepting chemotaxis protein</fullName>
    </submittedName>
</protein>
<name>A0ABY7AQZ0_9ALTE</name>
<keyword evidence="5 7" id="KW-0807">Transducer</keyword>
<dbReference type="Gene3D" id="1.10.287.950">
    <property type="entry name" value="Methyl-accepting chemotaxis protein"/>
    <property type="match status" value="1"/>
</dbReference>
<dbReference type="InterPro" id="IPR004089">
    <property type="entry name" value="MCPsignal_dom"/>
</dbReference>
<evidence type="ECO:0000313" key="12">
    <source>
        <dbReference type="Proteomes" id="UP001163726"/>
    </source>
</evidence>
<keyword evidence="12" id="KW-1185">Reference proteome</keyword>
<accession>A0ABY7AQZ0</accession>
<dbReference type="Proteomes" id="UP001163726">
    <property type="component" value="Chromosome"/>
</dbReference>
<dbReference type="EMBL" id="CP109965">
    <property type="protein sequence ID" value="WAJ71086.1"/>
    <property type="molecule type" value="Genomic_DNA"/>
</dbReference>
<feature type="transmembrane region" description="Helical" evidence="8">
    <location>
        <begin position="183"/>
        <end position="204"/>
    </location>
</feature>
<evidence type="ECO:0000256" key="7">
    <source>
        <dbReference type="PROSITE-ProRule" id="PRU00284"/>
    </source>
</evidence>
<reference evidence="11" key="1">
    <citation type="submission" date="2022-10" db="EMBL/GenBank/DDBJ databases">
        <title>Catenovulum adriacola sp. nov. isolated in the Harbour of Susak.</title>
        <authorList>
            <person name="Schoch T."/>
            <person name="Reich S.J."/>
            <person name="Stoeferle S."/>
            <person name="Flaiz M."/>
            <person name="Kazda M."/>
            <person name="Riedel C.U."/>
            <person name="Duerre P."/>
        </authorList>
    </citation>
    <scope>NUCLEOTIDE SEQUENCE</scope>
    <source>
        <strain evidence="11">TS8</strain>
    </source>
</reference>
<keyword evidence="3 8" id="KW-1133">Transmembrane helix</keyword>
<keyword evidence="4 8" id="KW-0472">Membrane</keyword>
<comment type="similarity">
    <text evidence="6">Belongs to the methyl-accepting chemotaxis (MCP) protein family.</text>
</comment>
<dbReference type="Pfam" id="PF00015">
    <property type="entry name" value="MCPsignal"/>
    <property type="match status" value="1"/>
</dbReference>
<dbReference type="InterPro" id="IPR004090">
    <property type="entry name" value="Chemotax_Me-accpt_rcpt"/>
</dbReference>
<dbReference type="PANTHER" id="PTHR32089">
    <property type="entry name" value="METHYL-ACCEPTING CHEMOTAXIS PROTEIN MCPB"/>
    <property type="match status" value="1"/>
</dbReference>
<dbReference type="SMART" id="SM00283">
    <property type="entry name" value="MA"/>
    <property type="match status" value="1"/>
</dbReference>
<evidence type="ECO:0000256" key="6">
    <source>
        <dbReference type="ARBA" id="ARBA00029447"/>
    </source>
</evidence>
<feature type="domain" description="HAMP" evidence="10">
    <location>
        <begin position="208"/>
        <end position="262"/>
    </location>
</feature>
<keyword evidence="2 8" id="KW-0812">Transmembrane</keyword>
<organism evidence="11 12">
    <name type="scientific">Catenovulum adriaticum</name>
    <dbReference type="NCBI Taxonomy" id="2984846"/>
    <lineage>
        <taxon>Bacteria</taxon>
        <taxon>Pseudomonadati</taxon>
        <taxon>Pseudomonadota</taxon>
        <taxon>Gammaproteobacteria</taxon>
        <taxon>Alteromonadales</taxon>
        <taxon>Alteromonadaceae</taxon>
        <taxon>Catenovulum</taxon>
    </lineage>
</organism>
<dbReference type="PRINTS" id="PR00260">
    <property type="entry name" value="CHEMTRNSDUCR"/>
</dbReference>
<evidence type="ECO:0000256" key="5">
    <source>
        <dbReference type="ARBA" id="ARBA00023224"/>
    </source>
</evidence>
<evidence type="ECO:0000256" key="4">
    <source>
        <dbReference type="ARBA" id="ARBA00023136"/>
    </source>
</evidence>
<gene>
    <name evidence="11" type="ORF">OLW01_04575</name>
</gene>
<evidence type="ECO:0000313" key="11">
    <source>
        <dbReference type="EMBL" id="WAJ71086.1"/>
    </source>
</evidence>
<comment type="subcellular location">
    <subcellularLocation>
        <location evidence="1">Membrane</location>
        <topology evidence="1">Multi-pass membrane protein</topology>
    </subcellularLocation>
</comment>
<evidence type="ECO:0000259" key="9">
    <source>
        <dbReference type="PROSITE" id="PS50111"/>
    </source>
</evidence>
<sequence>MNFHKIRVKSSIPIVLLATALLTLFLAFSHLIKLQEQALEAQSNQFLKAISVVLNADRDLYQAELAQTKLISGLTDPQSAKQEISENAQQVKNRFNEYRKYLSSYPNVVSQFQSFDQAFVAWENASTALQLASTQQPNQDLSSLKQTAELRFNELRSVLDKAGEAAEIQANKVQQILETEITAFKTTAMIFLFVVLLIAGWFSYKVPKLLTEQINYLTKRVNEIASGEGDLRARIEVSSKDEFGELATEFNRFVESLRELIVTILDQASDLTNLTATLTESSEKTRSITTTINQASDSIVSAVHEMNLSNKQMAEVANGTATEADTSSQMAKQGIQVVEQSNESISHLSSNMETALHSSSQLQKSSENIASVLDVIRGIAEQTNLLALNAAIEAARAGEQGRGFAVVADEVRTLATRTQESTNHIHTMIEQLTASVGESARSIANGKQNADDTVSIFQEANEVFNTLLQSSVRLNDMSTQTAQATEEQSTVSDEISQNLFSLNEQTTSATAIAESSEQLAAQIKDLANNLSDLVGRFKV</sequence>
<dbReference type="InterPro" id="IPR003660">
    <property type="entry name" value="HAMP_dom"/>
</dbReference>